<organism evidence="2 3">
    <name type="scientific">Granulicella mallensis (strain ATCC BAA-1857 / DSM 23137 / MP5ACTX8)</name>
    <dbReference type="NCBI Taxonomy" id="682795"/>
    <lineage>
        <taxon>Bacteria</taxon>
        <taxon>Pseudomonadati</taxon>
        <taxon>Acidobacteriota</taxon>
        <taxon>Terriglobia</taxon>
        <taxon>Terriglobales</taxon>
        <taxon>Acidobacteriaceae</taxon>
        <taxon>Granulicella</taxon>
    </lineage>
</organism>
<dbReference type="SUPFAM" id="SSF53067">
    <property type="entry name" value="Actin-like ATPase domain"/>
    <property type="match status" value="1"/>
</dbReference>
<dbReference type="InterPro" id="IPR043129">
    <property type="entry name" value="ATPase_NBD"/>
</dbReference>
<proteinExistence type="inferred from homology"/>
<dbReference type="STRING" id="682795.AciX8_4351"/>
<dbReference type="Proteomes" id="UP000007113">
    <property type="component" value="Chromosome"/>
</dbReference>
<dbReference type="PANTHER" id="PTHR18964">
    <property type="entry name" value="ROK (REPRESSOR, ORF, KINASE) FAMILY"/>
    <property type="match status" value="1"/>
</dbReference>
<dbReference type="Gene3D" id="3.30.420.40">
    <property type="match status" value="2"/>
</dbReference>
<dbReference type="AlphaFoldDB" id="G8NTB2"/>
<name>G8NTB2_GRAMM</name>
<dbReference type="InterPro" id="IPR000600">
    <property type="entry name" value="ROK"/>
</dbReference>
<reference evidence="2 3" key="1">
    <citation type="submission" date="2011-11" db="EMBL/GenBank/DDBJ databases">
        <title>Complete sequence of Granulicella mallensis MP5ACTX8.</title>
        <authorList>
            <consortium name="US DOE Joint Genome Institute"/>
            <person name="Lucas S."/>
            <person name="Copeland A."/>
            <person name="Lapidus A."/>
            <person name="Cheng J.-F."/>
            <person name="Goodwin L."/>
            <person name="Pitluck S."/>
            <person name="Peters L."/>
            <person name="Lu M."/>
            <person name="Detter J.C."/>
            <person name="Han C."/>
            <person name="Tapia R."/>
            <person name="Land M."/>
            <person name="Hauser L."/>
            <person name="Kyrpides N."/>
            <person name="Ivanova N."/>
            <person name="Mikhailova N."/>
            <person name="Pagani I."/>
            <person name="Rawat S."/>
            <person name="Mannisto M."/>
            <person name="Haggblom M."/>
            <person name="Woyke T."/>
        </authorList>
    </citation>
    <scope>NUCLEOTIDE SEQUENCE [LARGE SCALE GENOMIC DNA]</scope>
    <source>
        <strain evidence="3">ATCC BAA-1857 / DSM 23137 / MP5ACTX8</strain>
    </source>
</reference>
<gene>
    <name evidence="2" type="ordered locus">AciX8_4351</name>
</gene>
<dbReference type="KEGG" id="gma:AciX8_4351"/>
<dbReference type="PANTHER" id="PTHR18964:SF149">
    <property type="entry name" value="BIFUNCTIONAL UDP-N-ACETYLGLUCOSAMINE 2-EPIMERASE_N-ACETYLMANNOSAMINE KINASE"/>
    <property type="match status" value="1"/>
</dbReference>
<accession>G8NTB2</accession>
<evidence type="ECO:0000313" key="3">
    <source>
        <dbReference type="Proteomes" id="UP000007113"/>
    </source>
</evidence>
<sequence length="309" mass="33281">MQTVGVILSERVYAGLIVGHKLTGELMSYPAGDASAVSADSEDEGTLIELPTESIVKAICRVVSEVAKGNEKSISAVGIALPGLIRNGVVEEAPNLPQLKGARIQELVSTGLAAYGISASVSVLNDADAMAAGLASQHDKLDHFIRVWTLGTGIGYGRYPFAEGVWEGGHSVVTLDEKENYCGCGGRGHMEGIMGHRSMRLRFLDMEPEEVFEAANRRVNPDPRCVEFKHLWHKALAAATASSIHMAGSGKFFITGYNVRFLDLKMLKDYLHQMVKMSPIQGYSIEVVDDEQLSRVIGAAVAAEQAHGR</sequence>
<dbReference type="HOGENOM" id="CLU_899451_0_0_0"/>
<comment type="similarity">
    <text evidence="1">Belongs to the ROK (NagC/XylR) family.</text>
</comment>
<evidence type="ECO:0000313" key="2">
    <source>
        <dbReference type="EMBL" id="AEU38624.1"/>
    </source>
</evidence>
<evidence type="ECO:0000256" key="1">
    <source>
        <dbReference type="ARBA" id="ARBA00006479"/>
    </source>
</evidence>
<dbReference type="Pfam" id="PF00480">
    <property type="entry name" value="ROK"/>
    <property type="match status" value="1"/>
</dbReference>
<protein>
    <submittedName>
        <fullName evidence="2">ROK family protein</fullName>
    </submittedName>
</protein>
<keyword evidence="3" id="KW-1185">Reference proteome</keyword>
<dbReference type="eggNOG" id="COG1940">
    <property type="taxonomic scope" value="Bacteria"/>
</dbReference>
<dbReference type="EMBL" id="CP003130">
    <property type="protein sequence ID" value="AEU38624.1"/>
    <property type="molecule type" value="Genomic_DNA"/>
</dbReference>